<sequence length="266" mass="29780">MKPRQTSSVPQLPLPSLLTCWITAKNGEPYTRAHEKVSPKEFVLTIAEGPAALRKIIEKKLEEMVSGRWQPGFAVFLKPSNHAKQKDYVPLVESSAFKAQLEGVWHTARRRKVVKPGLFLSSSYTSSKSRERQALRFKSGIAGVPATQNYMAVAQARLPEGSDIEIPQNTTFRQLLHIDEQERSMNEEIASAQLQDDAAYRIIRVQIHGIPVPLKVNIADLRDALGLPPYSLCPPFRGPIEVDTPDPAQNVADTDHMEPNEMERSH</sequence>
<dbReference type="Proteomes" id="UP000018721">
    <property type="component" value="Unassembled WGS sequence"/>
</dbReference>
<feature type="region of interest" description="Disordered" evidence="1">
    <location>
        <begin position="242"/>
        <end position="266"/>
    </location>
</feature>
<dbReference type="HOGENOM" id="CLU_080861_1_0_1"/>
<comment type="caution">
    <text evidence="2">The sequence shown here is derived from an EMBL/GenBank/DDBJ whole genome shotgun (WGS) entry which is preliminary data.</text>
</comment>
<organism evidence="2 3">
    <name type="scientific">Phytophthora nicotianae P1569</name>
    <dbReference type="NCBI Taxonomy" id="1317065"/>
    <lineage>
        <taxon>Eukaryota</taxon>
        <taxon>Sar</taxon>
        <taxon>Stramenopiles</taxon>
        <taxon>Oomycota</taxon>
        <taxon>Peronosporomycetes</taxon>
        <taxon>Peronosporales</taxon>
        <taxon>Peronosporaceae</taxon>
        <taxon>Phytophthora</taxon>
    </lineage>
</organism>
<evidence type="ECO:0000313" key="2">
    <source>
        <dbReference type="EMBL" id="ETI44313.1"/>
    </source>
</evidence>
<proteinExistence type="predicted"/>
<dbReference type="OrthoDB" id="10536299at2759"/>
<evidence type="ECO:0000256" key="1">
    <source>
        <dbReference type="SAM" id="MobiDB-lite"/>
    </source>
</evidence>
<feature type="compositionally biased region" description="Basic and acidic residues" evidence="1">
    <location>
        <begin position="253"/>
        <end position="266"/>
    </location>
</feature>
<gene>
    <name evidence="2" type="ORF">F443_10978</name>
</gene>
<evidence type="ECO:0000313" key="3">
    <source>
        <dbReference type="Proteomes" id="UP000018721"/>
    </source>
</evidence>
<reference evidence="2 3" key="1">
    <citation type="submission" date="2013-11" db="EMBL/GenBank/DDBJ databases">
        <title>The Genome Sequence of Phytophthora parasitica P1569.</title>
        <authorList>
            <consortium name="The Broad Institute Genomics Platform"/>
            <person name="Russ C."/>
            <person name="Tyler B."/>
            <person name="Panabieres F."/>
            <person name="Shan W."/>
            <person name="Tripathy S."/>
            <person name="Grunwald N."/>
            <person name="Machado M."/>
            <person name="Johnson C.S."/>
            <person name="Arredondo F."/>
            <person name="Hong C."/>
            <person name="Coffey M."/>
            <person name="Young S.K."/>
            <person name="Zeng Q."/>
            <person name="Gargeya S."/>
            <person name="Fitzgerald M."/>
            <person name="Abouelleil A."/>
            <person name="Alvarado L."/>
            <person name="Chapman S.B."/>
            <person name="Gainer-Dewar J."/>
            <person name="Goldberg J."/>
            <person name="Griggs A."/>
            <person name="Gujja S."/>
            <person name="Hansen M."/>
            <person name="Howarth C."/>
            <person name="Imamovic A."/>
            <person name="Ireland A."/>
            <person name="Larimer J."/>
            <person name="McCowan C."/>
            <person name="Murphy C."/>
            <person name="Pearson M."/>
            <person name="Poon T.W."/>
            <person name="Priest M."/>
            <person name="Roberts A."/>
            <person name="Saif S."/>
            <person name="Shea T."/>
            <person name="Sykes S."/>
            <person name="Wortman J."/>
            <person name="Nusbaum C."/>
            <person name="Birren B."/>
        </authorList>
    </citation>
    <scope>NUCLEOTIDE SEQUENCE [LARGE SCALE GENOMIC DNA]</scope>
    <source>
        <strain evidence="2 3">P1569</strain>
    </source>
</reference>
<protein>
    <submittedName>
        <fullName evidence="2">Uncharacterized protein</fullName>
    </submittedName>
</protein>
<dbReference type="eggNOG" id="ENOG502SQD3">
    <property type="taxonomic scope" value="Eukaryota"/>
</dbReference>
<dbReference type="EMBL" id="ANIZ01001883">
    <property type="protein sequence ID" value="ETI44313.1"/>
    <property type="molecule type" value="Genomic_DNA"/>
</dbReference>
<name>V9F0N0_PHYNI</name>
<dbReference type="AlphaFoldDB" id="V9F0N0"/>
<keyword evidence="3" id="KW-1185">Reference proteome</keyword>
<accession>V9F0N0</accession>